<protein>
    <recommendedName>
        <fullName evidence="6">Membrane-spanning protein</fullName>
    </recommendedName>
</protein>
<dbReference type="InterPro" id="IPR027788">
    <property type="entry name" value="Alpha/beta-hydrolase_N_dom"/>
</dbReference>
<gene>
    <name evidence="4" type="ORF">HMPREF9238_01048</name>
</gene>
<feature type="domain" description="Alpha/beta-hydrolase catalytic" evidence="2">
    <location>
        <begin position="241"/>
        <end position="521"/>
    </location>
</feature>
<accession>A0A9W5VWV3</accession>
<feature type="transmembrane region" description="Helical" evidence="1">
    <location>
        <begin position="146"/>
        <end position="169"/>
    </location>
</feature>
<evidence type="ECO:0000259" key="3">
    <source>
        <dbReference type="Pfam" id="PF15420"/>
    </source>
</evidence>
<dbReference type="Pfam" id="PF10081">
    <property type="entry name" value="Abhydrolase_9"/>
    <property type="match status" value="1"/>
</dbReference>
<dbReference type="AlphaFoldDB" id="A0A9W5VWV3"/>
<evidence type="ECO:0008006" key="6">
    <source>
        <dbReference type="Google" id="ProtNLM"/>
    </source>
</evidence>
<dbReference type="InterPro" id="IPR027787">
    <property type="entry name" value="Alpha/beta-hydrolase_catalytic"/>
</dbReference>
<sequence length="563" mass="62297">MALAAIMFVISMSPSLLPRMWWWQGVVSGIVIEVSYAVGALLGWLVNRIWRAADVKISANPKWVKAGKWLVALAMGAWAVWMLVRSVISNNRAARLMGFKTLGITDYLAATGMAVFSAAVIVGLAILIVALWRWVAKWASRLLPRWGAGIVATVILAVVSTFLISDVLFTRGMEYTYRAFAAVDQTEEPGVTRPATPERSGSVYSYENWNNIGKQGKRFLSKGPRAQQIEEVTGRPAMEPIRIYAGLAQHRSLEDSARLVAAEMQRTGALSRSALMIVTTTGTGWVEEWSVQPFEYLTGGDCAIVATQYSYVPSAIAFLREFDMPVTASKILYEAVMNEVNKLPEDERPAVYLQGVSLGAFGSESIFADEANLLENVDGAVWAGTPNVTQLWQKMTRERNGGSPMIAPVISSGHNIRFATKPEDLRADIYGRDLPQWQYPRVVMLQHATDPVVWWNTGIIRSEPDWLKESPPSDMNPDMQWTRLATFIQVSADLPVAGLTADGHGHVYHREFIPAWAEVLGLVDNGESQRYTGVNPYRRADSSWFDAAAEDSISAAISRDLYD</sequence>
<feature type="domain" description="Alpha/beta-hydrolase N-terminal" evidence="3">
    <location>
        <begin position="12"/>
        <end position="224"/>
    </location>
</feature>
<evidence type="ECO:0000256" key="1">
    <source>
        <dbReference type="SAM" id="Phobius"/>
    </source>
</evidence>
<evidence type="ECO:0000313" key="4">
    <source>
        <dbReference type="EMBL" id="EPD31280.1"/>
    </source>
</evidence>
<proteinExistence type="predicted"/>
<dbReference type="EMBL" id="AGWN01000001">
    <property type="protein sequence ID" value="EPD31280.1"/>
    <property type="molecule type" value="Genomic_DNA"/>
</dbReference>
<evidence type="ECO:0000313" key="5">
    <source>
        <dbReference type="Proteomes" id="UP000014387"/>
    </source>
</evidence>
<comment type="caution">
    <text evidence="4">The sequence shown here is derived from an EMBL/GenBank/DDBJ whole genome shotgun (WGS) entry which is preliminary data.</text>
</comment>
<feature type="transmembrane region" description="Helical" evidence="1">
    <location>
        <begin position="21"/>
        <end position="46"/>
    </location>
</feature>
<evidence type="ECO:0000259" key="2">
    <source>
        <dbReference type="Pfam" id="PF10081"/>
    </source>
</evidence>
<keyword evidence="1" id="KW-0812">Transmembrane</keyword>
<dbReference type="Pfam" id="PF15420">
    <property type="entry name" value="Abhydrolase_9_N"/>
    <property type="match status" value="1"/>
</dbReference>
<name>A0A9W5VWV3_9ACTO</name>
<keyword evidence="1" id="KW-1133">Transmembrane helix</keyword>
<feature type="transmembrane region" description="Helical" evidence="1">
    <location>
        <begin position="108"/>
        <end position="134"/>
    </location>
</feature>
<dbReference type="Proteomes" id="UP000014387">
    <property type="component" value="Unassembled WGS sequence"/>
</dbReference>
<keyword evidence="5" id="KW-1185">Reference proteome</keyword>
<reference evidence="4 5" key="1">
    <citation type="submission" date="2013-05" db="EMBL/GenBank/DDBJ databases">
        <title>The Genome Sequence of Actinomyces europaeus ACS-120-V-COL10B.</title>
        <authorList>
            <consortium name="The Broad Institute Genomics Platform"/>
            <person name="Earl A."/>
            <person name="Ward D."/>
            <person name="Feldgarden M."/>
            <person name="Gevers D."/>
            <person name="Saerens B."/>
            <person name="Vaneechoutte M."/>
            <person name="Walker B."/>
            <person name="Young S."/>
            <person name="Zeng Q."/>
            <person name="Gargeya S."/>
            <person name="Fitzgerald M."/>
            <person name="Haas B."/>
            <person name="Abouelleil A."/>
            <person name="Allen A.W."/>
            <person name="Alvarado L."/>
            <person name="Arachchi H.M."/>
            <person name="Berlin A.M."/>
            <person name="Chapman S.B."/>
            <person name="Gainer-Dewar J."/>
            <person name="Goldberg J."/>
            <person name="Griggs A."/>
            <person name="Gujja S."/>
            <person name="Hansen M."/>
            <person name="Howarth C."/>
            <person name="Imamovic A."/>
            <person name="Ireland A."/>
            <person name="Larimer J."/>
            <person name="McCowan C."/>
            <person name="Murphy C."/>
            <person name="Pearson M."/>
            <person name="Poon T.W."/>
            <person name="Priest M."/>
            <person name="Roberts A."/>
            <person name="Saif S."/>
            <person name="Shea T."/>
            <person name="Sisk P."/>
            <person name="Sykes S."/>
            <person name="Wortman J."/>
            <person name="Nusbaum C."/>
            <person name="Birren B."/>
        </authorList>
    </citation>
    <scope>NUCLEOTIDE SEQUENCE [LARGE SCALE GENOMIC DNA]</scope>
    <source>
        <strain evidence="4 5">ACS-120-V-Col10b</strain>
    </source>
</reference>
<organism evidence="4 5">
    <name type="scientific">Gleimia europaea ACS-120-V-Col10b</name>
    <dbReference type="NCBI Taxonomy" id="883069"/>
    <lineage>
        <taxon>Bacteria</taxon>
        <taxon>Bacillati</taxon>
        <taxon>Actinomycetota</taxon>
        <taxon>Actinomycetes</taxon>
        <taxon>Actinomycetales</taxon>
        <taxon>Actinomycetaceae</taxon>
        <taxon>Gleimia</taxon>
    </lineage>
</organism>
<feature type="transmembrane region" description="Helical" evidence="1">
    <location>
        <begin position="66"/>
        <end position="88"/>
    </location>
</feature>
<keyword evidence="1" id="KW-0472">Membrane</keyword>